<dbReference type="Pfam" id="PF16469">
    <property type="entry name" value="NPA"/>
    <property type="match status" value="3"/>
</dbReference>
<evidence type="ECO:0000259" key="1">
    <source>
        <dbReference type="Pfam" id="PF16469"/>
    </source>
</evidence>
<dbReference type="STRING" id="318479.A0A0N4UQK5"/>
<dbReference type="Proteomes" id="UP000038040">
    <property type="component" value="Unplaced"/>
</dbReference>
<evidence type="ECO:0000313" key="4">
    <source>
        <dbReference type="Proteomes" id="UP000274756"/>
    </source>
</evidence>
<dbReference type="OrthoDB" id="5823468at2759"/>
<protein>
    <submittedName>
        <fullName evidence="5">Polyprotein allergen nematode domain-containing protein</fullName>
    </submittedName>
</protein>
<proteinExistence type="predicted"/>
<reference evidence="2 4" key="2">
    <citation type="submission" date="2018-11" db="EMBL/GenBank/DDBJ databases">
        <authorList>
            <consortium name="Pathogen Informatics"/>
        </authorList>
    </citation>
    <scope>NUCLEOTIDE SEQUENCE [LARGE SCALE GENOMIC DNA]</scope>
</reference>
<dbReference type="InterPro" id="IPR032487">
    <property type="entry name" value="ABA-1_nematode"/>
</dbReference>
<dbReference type="AlphaFoldDB" id="A0A0N4UQK5"/>
<gene>
    <name evidence="2" type="ORF">DME_LOCUS3792</name>
</gene>
<dbReference type="EMBL" id="UYYG01000187">
    <property type="protein sequence ID" value="VDN53819.1"/>
    <property type="molecule type" value="Genomic_DNA"/>
</dbReference>
<keyword evidence="4" id="KW-1185">Reference proteome</keyword>
<name>A0A0N4UQK5_DRAME</name>
<dbReference type="WBParaSite" id="DME_0001029601-mRNA-1">
    <property type="protein sequence ID" value="DME_0001029601-mRNA-1"/>
    <property type="gene ID" value="DME_0001029601"/>
</dbReference>
<dbReference type="Proteomes" id="UP000274756">
    <property type="component" value="Unassembled WGS sequence"/>
</dbReference>
<dbReference type="InterPro" id="IPR038289">
    <property type="entry name" value="DVA-1_sf"/>
</dbReference>
<organism evidence="3 5">
    <name type="scientific">Dracunculus medinensis</name>
    <name type="common">Guinea worm</name>
    <dbReference type="NCBI Taxonomy" id="318479"/>
    <lineage>
        <taxon>Eukaryota</taxon>
        <taxon>Metazoa</taxon>
        <taxon>Ecdysozoa</taxon>
        <taxon>Nematoda</taxon>
        <taxon>Chromadorea</taxon>
        <taxon>Rhabditida</taxon>
        <taxon>Spirurina</taxon>
        <taxon>Dracunculoidea</taxon>
        <taxon>Dracunculidae</taxon>
        <taxon>Dracunculus</taxon>
    </lineage>
</organism>
<dbReference type="InterPro" id="IPR016024">
    <property type="entry name" value="ARM-type_fold"/>
</dbReference>
<reference evidence="5" key="1">
    <citation type="submission" date="2017-02" db="UniProtKB">
        <authorList>
            <consortium name="WormBaseParasite"/>
        </authorList>
    </citation>
    <scope>IDENTIFICATION</scope>
</reference>
<feature type="domain" description="Polyprotein allergen nematode" evidence="1">
    <location>
        <begin position="112"/>
        <end position="231"/>
    </location>
</feature>
<accession>A0A0N4UQK5</accession>
<feature type="domain" description="Polyprotein allergen nematode" evidence="1">
    <location>
        <begin position="1"/>
        <end position="92"/>
    </location>
</feature>
<dbReference type="Gene3D" id="1.10.533.30">
    <property type="entry name" value="Nematode polyprotein allergen ABA-1"/>
    <property type="match status" value="3"/>
</dbReference>
<evidence type="ECO:0000313" key="2">
    <source>
        <dbReference type="EMBL" id="VDN53819.1"/>
    </source>
</evidence>
<evidence type="ECO:0000313" key="3">
    <source>
        <dbReference type="Proteomes" id="UP000038040"/>
    </source>
</evidence>
<sequence length="393" mass="45244">MKKEGQSIKMMQDKIMEYLKSLSNEKKANANEHLKSACVELVKNVVGDEKAASLKAMRDSGAKQKLTEMLKDVNDDKKNLADNYGDFCRNLYWLDVHHRKRRDHHEDHHHHGLEEYLKTHLSWLSEDQANELRKMKKEGQSIKMMQDKIMEYLKSLSNEKKANANEHLKSACVELVKNVVGDEKAASLKAMRDSGASFSQLEQKLTEMLKDVNNDKKNLADNYGAFCRKIFDAKLRQRREHPDSLEKYFSKLLDWMSKEQKEELKQLKAAANLNIVQSKIIEFFNEASGEIKELATKSLQQGCLALIGDLAGNKKVIELVAMKDSDVTREELEQKIGDIFENISKEHQNSPVLGYEKPCKIIYGIGSTRKRRHLNENNLNNIIRSNKVWLSPD</sequence>
<dbReference type="SUPFAM" id="SSF48371">
    <property type="entry name" value="ARM repeat"/>
    <property type="match status" value="1"/>
</dbReference>
<evidence type="ECO:0000313" key="5">
    <source>
        <dbReference type="WBParaSite" id="DME_0001029601-mRNA-1"/>
    </source>
</evidence>
<feature type="domain" description="Polyprotein allergen nematode" evidence="1">
    <location>
        <begin position="244"/>
        <end position="363"/>
    </location>
</feature>